<keyword evidence="6" id="KW-0851">Voltage-gated channel</keyword>
<keyword evidence="11" id="KW-0407">Ion channel</keyword>
<evidence type="ECO:0000256" key="6">
    <source>
        <dbReference type="ARBA" id="ARBA00022882"/>
    </source>
</evidence>
<dbReference type="CDD" id="cd18317">
    <property type="entry name" value="BTB_POZ_Kv"/>
    <property type="match status" value="1"/>
</dbReference>
<feature type="transmembrane region" description="Helical" evidence="13">
    <location>
        <begin position="679"/>
        <end position="700"/>
    </location>
</feature>
<keyword evidence="3" id="KW-0633">Potassium transport</keyword>
<reference evidence="16 17" key="1">
    <citation type="submission" date="2024-10" db="EMBL/GenBank/DDBJ databases">
        <authorList>
            <person name="Kim D."/>
        </authorList>
    </citation>
    <scope>NUCLEOTIDE SEQUENCE [LARGE SCALE GENOMIC DNA]</scope>
    <source>
        <strain evidence="16">BH-2024</strain>
    </source>
</reference>
<evidence type="ECO:0000256" key="3">
    <source>
        <dbReference type="ARBA" id="ARBA00022538"/>
    </source>
</evidence>
<organism evidence="16 17">
    <name type="scientific">Heterodera trifolii</name>
    <dbReference type="NCBI Taxonomy" id="157864"/>
    <lineage>
        <taxon>Eukaryota</taxon>
        <taxon>Metazoa</taxon>
        <taxon>Ecdysozoa</taxon>
        <taxon>Nematoda</taxon>
        <taxon>Chromadorea</taxon>
        <taxon>Rhabditida</taxon>
        <taxon>Tylenchina</taxon>
        <taxon>Tylenchomorpha</taxon>
        <taxon>Tylenchoidea</taxon>
        <taxon>Heteroderidae</taxon>
        <taxon>Heteroderinae</taxon>
        <taxon>Heterodera</taxon>
    </lineage>
</organism>
<feature type="domain" description="Ion transport" evidence="14">
    <location>
        <begin position="466"/>
        <end position="706"/>
    </location>
</feature>
<name>A0ABD2HQY6_9BILA</name>
<dbReference type="InterPro" id="IPR003971">
    <property type="entry name" value="K_chnl_volt-dep_Kv5/Kv9"/>
</dbReference>
<dbReference type="InterPro" id="IPR005821">
    <property type="entry name" value="Ion_trans_dom"/>
</dbReference>
<dbReference type="Pfam" id="PF02214">
    <property type="entry name" value="BTB_2"/>
    <property type="match status" value="1"/>
</dbReference>
<feature type="compositionally biased region" description="Low complexity" evidence="12">
    <location>
        <begin position="32"/>
        <end position="43"/>
    </location>
</feature>
<feature type="region of interest" description="Disordered" evidence="12">
    <location>
        <begin position="227"/>
        <end position="255"/>
    </location>
</feature>
<dbReference type="Proteomes" id="UP001620626">
    <property type="component" value="Unassembled WGS sequence"/>
</dbReference>
<comment type="caution">
    <text evidence="16">The sequence shown here is derived from an EMBL/GenBank/DDBJ whole genome shotgun (WGS) entry which is preliminary data.</text>
</comment>
<dbReference type="PRINTS" id="PR01494">
    <property type="entry name" value="KV9CHANNEL"/>
</dbReference>
<keyword evidence="9" id="KW-0406">Ion transport</keyword>
<evidence type="ECO:0000256" key="7">
    <source>
        <dbReference type="ARBA" id="ARBA00022958"/>
    </source>
</evidence>
<dbReference type="Pfam" id="PF00520">
    <property type="entry name" value="Ion_trans"/>
    <property type="match status" value="1"/>
</dbReference>
<evidence type="ECO:0000256" key="12">
    <source>
        <dbReference type="SAM" id="MobiDB-lite"/>
    </source>
</evidence>
<feature type="transmembrane region" description="Helical" evidence="13">
    <location>
        <begin position="574"/>
        <end position="597"/>
    </location>
</feature>
<dbReference type="Gene3D" id="1.20.120.350">
    <property type="entry name" value="Voltage-gated potassium channels. Chain C"/>
    <property type="match status" value="1"/>
</dbReference>
<evidence type="ECO:0000256" key="2">
    <source>
        <dbReference type="ARBA" id="ARBA00022448"/>
    </source>
</evidence>
<evidence type="ECO:0000256" key="13">
    <source>
        <dbReference type="SAM" id="Phobius"/>
    </source>
</evidence>
<dbReference type="GO" id="GO:0034702">
    <property type="term" value="C:monoatomic ion channel complex"/>
    <property type="evidence" value="ECO:0007669"/>
    <property type="project" value="UniProtKB-KW"/>
</dbReference>
<evidence type="ECO:0000256" key="4">
    <source>
        <dbReference type="ARBA" id="ARBA00022692"/>
    </source>
</evidence>
<evidence type="ECO:0000256" key="11">
    <source>
        <dbReference type="ARBA" id="ARBA00023303"/>
    </source>
</evidence>
<dbReference type="InterPro" id="IPR028325">
    <property type="entry name" value="VG_K_chnl"/>
</dbReference>
<dbReference type="PANTHER" id="PTHR11537">
    <property type="entry name" value="VOLTAGE-GATED POTASSIUM CHANNEL"/>
    <property type="match status" value="1"/>
</dbReference>
<keyword evidence="7" id="KW-0630">Potassium</keyword>
<feature type="compositionally biased region" description="Low complexity" evidence="12">
    <location>
        <begin position="131"/>
        <end position="140"/>
    </location>
</feature>
<evidence type="ECO:0000259" key="15">
    <source>
        <dbReference type="Pfam" id="PF02214"/>
    </source>
</evidence>
<dbReference type="Gene3D" id="1.10.287.70">
    <property type="match status" value="1"/>
</dbReference>
<dbReference type="InterPro" id="IPR027359">
    <property type="entry name" value="Volt_channel_dom_sf"/>
</dbReference>
<dbReference type="EMBL" id="JBICBT010001408">
    <property type="protein sequence ID" value="KAL3068581.1"/>
    <property type="molecule type" value="Genomic_DNA"/>
</dbReference>
<keyword evidence="10 13" id="KW-0472">Membrane</keyword>
<proteinExistence type="predicted"/>
<sequence>MPKKLAAEDGTAGGKNNKSEDNDAAGTKRHQTNGSNNSNTNYNLDLARQRPRRSSAAEKQNFPPLALLLPNAAKLSTAADNKGRRLLKGQSFVNLPPLSRIEQNALLFHSANLSSHRRVRSTEKFANYMRSSPPADSSAPRGANFGEKAAPMPYKTVDDDGESDDDNDGTSSRAVAPQRAGTLRVAPGRLRHPFAAASSAHSPLVGRMSVPCPSSRNSPKIIRTAAADEVPRRDRENISQSMRRSSNAADETGDGADAVTVLLEASGDAKTETAAPDAFEATDARPLGGAASVCAASSSAPDKASLKSSLKVADKILRLNIGGSSYRIRTRSILKHGADTLLGRFVRMNEHHRRAWADAFFEEEEEYFFERVPRYFDPVYDFYASGKLHVPKDLCFEKFMAELRFWAVSKAKMDDCCSPFAQYCLIKKVHRFDTPEKDHFIGLRFANVRRRLWLILEGHSRSKWWKFFEITSTSFVVLSITALILASMPEFQVPDLSNQNAQGSPGAIYPTYAKATGHTISTTTVIKDGEEHRVEMVEHPVFNYVENICVVYFTLEYLLRFWVAPQKAQFVKEFLNVIDLLAICPFVFELILIFVGIRGDNVRKVRPGLANFALTLRKSKKQMQMVAIVLLTVIVFFSTLVYFLEKDEPNTTFTSIPAAFWWCLFSQTKWVPQTAAGKIVGGGAITCGVLVLALPIAILVNNFMQVVRLREEKVLKQYASIATAGCQQQQQHNATGGGDRV</sequence>
<keyword evidence="4 13" id="KW-0812">Transmembrane</keyword>
<keyword evidence="8 13" id="KW-1133">Transmembrane helix</keyword>
<dbReference type="GO" id="GO:0005267">
    <property type="term" value="F:potassium channel activity"/>
    <property type="evidence" value="ECO:0007669"/>
    <property type="project" value="UniProtKB-KW"/>
</dbReference>
<feature type="domain" description="Potassium channel tetramerisation-type BTB" evidence="15">
    <location>
        <begin position="317"/>
        <end position="416"/>
    </location>
</feature>
<dbReference type="PRINTS" id="PR00169">
    <property type="entry name" value="KCHANNEL"/>
</dbReference>
<evidence type="ECO:0000256" key="10">
    <source>
        <dbReference type="ARBA" id="ARBA00023136"/>
    </source>
</evidence>
<dbReference type="Gene3D" id="3.30.710.10">
    <property type="entry name" value="Potassium Channel Kv1.1, Chain A"/>
    <property type="match status" value="1"/>
</dbReference>
<feature type="compositionally biased region" description="Polar residues" evidence="12">
    <location>
        <begin position="238"/>
        <end position="249"/>
    </location>
</feature>
<evidence type="ECO:0000256" key="8">
    <source>
        <dbReference type="ARBA" id="ARBA00022989"/>
    </source>
</evidence>
<protein>
    <recommendedName>
        <fullName evidence="18">BTB domain-containing protein</fullName>
    </recommendedName>
</protein>
<dbReference type="SUPFAM" id="SSF54695">
    <property type="entry name" value="POZ domain"/>
    <property type="match status" value="1"/>
</dbReference>
<feature type="region of interest" description="Disordered" evidence="12">
    <location>
        <begin position="128"/>
        <end position="188"/>
    </location>
</feature>
<evidence type="ECO:0000259" key="14">
    <source>
        <dbReference type="Pfam" id="PF00520"/>
    </source>
</evidence>
<comment type="subcellular location">
    <subcellularLocation>
        <location evidence="1">Membrane</location>
        <topology evidence="1">Multi-pass membrane protein</topology>
    </subcellularLocation>
</comment>
<dbReference type="AlphaFoldDB" id="A0ABD2HQY6"/>
<dbReference type="InterPro" id="IPR011333">
    <property type="entry name" value="SKP1/BTB/POZ_sf"/>
</dbReference>
<keyword evidence="2" id="KW-0813">Transport</keyword>
<dbReference type="PANTHER" id="PTHR11537:SF114">
    <property type="entry name" value="BTB DOMAIN-CONTAINING PROTEIN"/>
    <property type="match status" value="1"/>
</dbReference>
<evidence type="ECO:0000313" key="17">
    <source>
        <dbReference type="Proteomes" id="UP001620626"/>
    </source>
</evidence>
<evidence type="ECO:0000313" key="16">
    <source>
        <dbReference type="EMBL" id="KAL3068581.1"/>
    </source>
</evidence>
<feature type="transmembrane region" description="Helical" evidence="13">
    <location>
        <begin position="625"/>
        <end position="644"/>
    </location>
</feature>
<dbReference type="InterPro" id="IPR003131">
    <property type="entry name" value="T1-type_BTB"/>
</dbReference>
<evidence type="ECO:0000256" key="1">
    <source>
        <dbReference type="ARBA" id="ARBA00004141"/>
    </source>
</evidence>
<evidence type="ECO:0008006" key="18">
    <source>
        <dbReference type="Google" id="ProtNLM"/>
    </source>
</evidence>
<accession>A0ABD2HQY6</accession>
<feature type="compositionally biased region" description="Acidic residues" evidence="12">
    <location>
        <begin position="159"/>
        <end position="168"/>
    </location>
</feature>
<feature type="region of interest" description="Disordered" evidence="12">
    <location>
        <begin position="1"/>
        <end position="62"/>
    </location>
</feature>
<evidence type="ECO:0000256" key="5">
    <source>
        <dbReference type="ARBA" id="ARBA00022826"/>
    </source>
</evidence>
<dbReference type="SUPFAM" id="SSF81324">
    <property type="entry name" value="Voltage-gated potassium channels"/>
    <property type="match status" value="1"/>
</dbReference>
<keyword evidence="5" id="KW-0631">Potassium channel</keyword>
<evidence type="ECO:0000256" key="9">
    <source>
        <dbReference type="ARBA" id="ARBA00023065"/>
    </source>
</evidence>
<keyword evidence="17" id="KW-1185">Reference proteome</keyword>
<gene>
    <name evidence="16" type="ORF">niasHT_030872</name>
</gene>